<dbReference type="EMBL" id="BACD03000025">
    <property type="protein sequence ID" value="GAO49685.1"/>
    <property type="molecule type" value="Genomic_DNA"/>
</dbReference>
<reference evidence="2 3" key="3">
    <citation type="journal article" date="2015" name="Genome Announc.">
        <title>Draft Genome Sequence of the Archiascomycetous Yeast Saitoella complicata.</title>
        <authorList>
            <person name="Yamauchi K."/>
            <person name="Kondo S."/>
            <person name="Hamamoto M."/>
            <person name="Takahashi Y."/>
            <person name="Ogura Y."/>
            <person name="Hayashi T."/>
            <person name="Nishida H."/>
        </authorList>
    </citation>
    <scope>NUCLEOTIDE SEQUENCE [LARGE SCALE GENOMIC DNA]</scope>
    <source>
        <strain evidence="2 3">NRRL Y-17804</strain>
    </source>
</reference>
<reference evidence="2 3" key="1">
    <citation type="journal article" date="2011" name="J. Gen. Appl. Microbiol.">
        <title>Draft genome sequencing of the enigmatic yeast Saitoella complicata.</title>
        <authorList>
            <person name="Nishida H."/>
            <person name="Hamamoto M."/>
            <person name="Sugiyama J."/>
        </authorList>
    </citation>
    <scope>NUCLEOTIDE SEQUENCE [LARGE SCALE GENOMIC DNA]</scope>
    <source>
        <strain evidence="2 3">NRRL Y-17804</strain>
    </source>
</reference>
<keyword evidence="3" id="KW-1185">Reference proteome</keyword>
<evidence type="ECO:0000256" key="1">
    <source>
        <dbReference type="SAM" id="MobiDB-lite"/>
    </source>
</evidence>
<feature type="compositionally biased region" description="Basic and acidic residues" evidence="1">
    <location>
        <begin position="7"/>
        <end position="16"/>
    </location>
</feature>
<feature type="region of interest" description="Disordered" evidence="1">
    <location>
        <begin position="1"/>
        <end position="25"/>
    </location>
</feature>
<accession>A0A0E9NJV2</accession>
<dbReference type="AlphaFoldDB" id="A0A0E9NJV2"/>
<comment type="caution">
    <text evidence="2">The sequence shown here is derived from an EMBL/GenBank/DDBJ whole genome shotgun (WGS) entry which is preliminary data.</text>
</comment>
<evidence type="ECO:0000313" key="3">
    <source>
        <dbReference type="Proteomes" id="UP000033140"/>
    </source>
</evidence>
<sequence>MLMQTRLCDKEGRQEGQGHPAIFFSVPCPPRTVPDEFMSKIDDEKKNEKVRTKALGFVRIKKECCRKGAAR</sequence>
<dbReference type="Proteomes" id="UP000033140">
    <property type="component" value="Unassembled WGS sequence"/>
</dbReference>
<name>A0A0E9NJV2_SAICN</name>
<proteinExistence type="predicted"/>
<gene>
    <name evidence="2" type="ORF">G7K_3831-t1</name>
</gene>
<organism evidence="2 3">
    <name type="scientific">Saitoella complicata (strain BCRC 22490 / CBS 7301 / JCM 7358 / NBRC 10748 / NRRL Y-17804)</name>
    <dbReference type="NCBI Taxonomy" id="698492"/>
    <lineage>
        <taxon>Eukaryota</taxon>
        <taxon>Fungi</taxon>
        <taxon>Dikarya</taxon>
        <taxon>Ascomycota</taxon>
        <taxon>Taphrinomycotina</taxon>
        <taxon>Taphrinomycotina incertae sedis</taxon>
        <taxon>Saitoella</taxon>
    </lineage>
</organism>
<reference evidence="2 3" key="2">
    <citation type="journal article" date="2014" name="J. Gen. Appl. Microbiol.">
        <title>The early diverging ascomycetous budding yeast Saitoella complicata has three histone deacetylases belonging to the Clr6, Hos2, and Rpd3 lineages.</title>
        <authorList>
            <person name="Nishida H."/>
            <person name="Matsumoto T."/>
            <person name="Kondo S."/>
            <person name="Hamamoto M."/>
            <person name="Yoshikawa H."/>
        </authorList>
    </citation>
    <scope>NUCLEOTIDE SEQUENCE [LARGE SCALE GENOMIC DNA]</scope>
    <source>
        <strain evidence="2 3">NRRL Y-17804</strain>
    </source>
</reference>
<protein>
    <submittedName>
        <fullName evidence="2">Uncharacterized protein</fullName>
    </submittedName>
</protein>
<evidence type="ECO:0000313" key="2">
    <source>
        <dbReference type="EMBL" id="GAO49685.1"/>
    </source>
</evidence>